<feature type="transmembrane region" description="Helical" evidence="2">
    <location>
        <begin position="272"/>
        <end position="296"/>
    </location>
</feature>
<dbReference type="CDD" id="cd00093">
    <property type="entry name" value="HTH_XRE"/>
    <property type="match status" value="1"/>
</dbReference>
<feature type="region of interest" description="Disordered" evidence="1">
    <location>
        <begin position="121"/>
        <end position="140"/>
    </location>
</feature>
<dbReference type="AlphaFoldDB" id="A0A0P6XZX6"/>
<dbReference type="PANTHER" id="PTHR34475">
    <property type="match status" value="1"/>
</dbReference>
<name>A0A0P6XZX6_9CHLR</name>
<dbReference type="SUPFAM" id="SSF47413">
    <property type="entry name" value="lambda repressor-like DNA-binding domains"/>
    <property type="match status" value="1"/>
</dbReference>
<feature type="domain" description="HTH cro/C1-type" evidence="3">
    <location>
        <begin position="14"/>
        <end position="75"/>
    </location>
</feature>
<dbReference type="SMART" id="SM00530">
    <property type="entry name" value="HTH_XRE"/>
    <property type="match status" value="2"/>
</dbReference>
<evidence type="ECO:0000256" key="2">
    <source>
        <dbReference type="SAM" id="Phobius"/>
    </source>
</evidence>
<dbReference type="Pfam" id="PF13413">
    <property type="entry name" value="HTH_25"/>
    <property type="match status" value="2"/>
</dbReference>
<dbReference type="Gene3D" id="1.10.260.40">
    <property type="entry name" value="lambda repressor-like DNA-binding domains"/>
    <property type="match status" value="2"/>
</dbReference>
<reference evidence="4 5" key="1">
    <citation type="submission" date="2015-07" db="EMBL/GenBank/DDBJ databases">
        <title>Genome sequence of Leptolinea tardivitalis DSM 16556.</title>
        <authorList>
            <person name="Hemp J."/>
            <person name="Ward L.M."/>
            <person name="Pace L.A."/>
            <person name="Fischer W.W."/>
        </authorList>
    </citation>
    <scope>NUCLEOTIDE SEQUENCE [LARGE SCALE GENOMIC DNA]</scope>
    <source>
        <strain evidence="4 5">YMTK-2</strain>
    </source>
</reference>
<feature type="compositionally biased region" description="Basic and acidic residues" evidence="1">
    <location>
        <begin position="122"/>
        <end position="132"/>
    </location>
</feature>
<dbReference type="InterPro" id="IPR001387">
    <property type="entry name" value="Cro/C1-type_HTH"/>
</dbReference>
<keyword evidence="2" id="KW-0472">Membrane</keyword>
<proteinExistence type="predicted"/>
<sequence>MIESQFMQTSIGEQFKQARLARKASIEDVSRAIHIRSYFIEALEEGKFDEIPSQAQVKGFIRLYSDWLGLDTQILLDSLFPKPEISIPVQPQNFEPEKKTKINFFNKFKKESVVSDLTAKTEPIESHNRDSSVESPAPISEIETNDEIVDRSVKPQITSSILFQQIGSELKTCREKLNISVDEIEKLTHIRARYLLDMENGNFNDIPSMVQARGLLNGYATFLNIDSDQILSKFAEALQQRRIELLPPEPELVKEKKAKSTPKKERTGITRFITLDFIVGSVTIIGLVIFGTWSAIKVISTHNKTVEKPPAIADVLMQNPTSESPFKGTQTIEPTLLARNPEDIGKIPTANTNLNQPQTNESPTPPVPNLGKASMQVYIITNQRVFLQVTTGRKVAFLGRTVPGNAYPFTSDERIEVVSGDAASLQIYYNQKDLGTLGLPGEPLRLIFSKDGIATPTSAVTSAPTSTPLATLTLRPSPTSVPPTITPYIP</sequence>
<dbReference type="InterPro" id="IPR050400">
    <property type="entry name" value="Bact_Cytoskel_RodZ"/>
</dbReference>
<feature type="domain" description="HTH cro/C1-type" evidence="3">
    <location>
        <begin position="169"/>
        <end position="230"/>
    </location>
</feature>
<keyword evidence="2" id="KW-1133">Transmembrane helix</keyword>
<evidence type="ECO:0000313" key="5">
    <source>
        <dbReference type="Proteomes" id="UP000050430"/>
    </source>
</evidence>
<keyword evidence="5" id="KW-1185">Reference proteome</keyword>
<dbReference type="PANTHER" id="PTHR34475:SF1">
    <property type="entry name" value="CYTOSKELETON PROTEIN RODZ"/>
    <property type="match status" value="1"/>
</dbReference>
<keyword evidence="2" id="KW-0812">Transmembrane</keyword>
<comment type="caution">
    <text evidence="4">The sequence shown here is derived from an EMBL/GenBank/DDBJ whole genome shotgun (WGS) entry which is preliminary data.</text>
</comment>
<dbReference type="Proteomes" id="UP000050430">
    <property type="component" value="Unassembled WGS sequence"/>
</dbReference>
<dbReference type="STRING" id="229920.ADM99_01325"/>
<dbReference type="GO" id="GO:0003677">
    <property type="term" value="F:DNA binding"/>
    <property type="evidence" value="ECO:0007669"/>
    <property type="project" value="InterPro"/>
</dbReference>
<accession>A0A0P6XZX6</accession>
<evidence type="ECO:0000313" key="4">
    <source>
        <dbReference type="EMBL" id="KPL74745.1"/>
    </source>
</evidence>
<gene>
    <name evidence="4" type="ORF">ADM99_01325</name>
</gene>
<dbReference type="InterPro" id="IPR010982">
    <property type="entry name" value="Lambda_DNA-bd_dom_sf"/>
</dbReference>
<organism evidence="4 5">
    <name type="scientific">Leptolinea tardivitalis</name>
    <dbReference type="NCBI Taxonomy" id="229920"/>
    <lineage>
        <taxon>Bacteria</taxon>
        <taxon>Bacillati</taxon>
        <taxon>Chloroflexota</taxon>
        <taxon>Anaerolineae</taxon>
        <taxon>Anaerolineales</taxon>
        <taxon>Anaerolineaceae</taxon>
        <taxon>Leptolinea</taxon>
    </lineage>
</organism>
<evidence type="ECO:0000256" key="1">
    <source>
        <dbReference type="SAM" id="MobiDB-lite"/>
    </source>
</evidence>
<evidence type="ECO:0000259" key="3">
    <source>
        <dbReference type="SMART" id="SM00530"/>
    </source>
</evidence>
<dbReference type="EMBL" id="LGCK01000002">
    <property type="protein sequence ID" value="KPL74745.1"/>
    <property type="molecule type" value="Genomic_DNA"/>
</dbReference>
<protein>
    <recommendedName>
        <fullName evidence="3">HTH cro/C1-type domain-containing protein</fullName>
    </recommendedName>
</protein>